<dbReference type="EMBL" id="JAENIJ010000039">
    <property type="protein sequence ID" value="MBK1884241.1"/>
    <property type="molecule type" value="Genomic_DNA"/>
</dbReference>
<protein>
    <submittedName>
        <fullName evidence="1">Uncharacterized protein</fullName>
    </submittedName>
</protein>
<organism evidence="1 2">
    <name type="scientific">Luteolibacter pohnpeiensis</name>
    <dbReference type="NCBI Taxonomy" id="454153"/>
    <lineage>
        <taxon>Bacteria</taxon>
        <taxon>Pseudomonadati</taxon>
        <taxon>Verrucomicrobiota</taxon>
        <taxon>Verrucomicrobiia</taxon>
        <taxon>Verrucomicrobiales</taxon>
        <taxon>Verrucomicrobiaceae</taxon>
        <taxon>Luteolibacter</taxon>
    </lineage>
</organism>
<sequence length="117" mass="13475">MTSNSLYVLKPYRHQHAWVFDDDKVGLVAEPFVFGIDTMIDRMTESIPGAEEGFRLIFSTSKFPGAMAELQWRREEADGNWYYSPTYDIEGWLCPALFKYFDEAPKTLYAKAEALSS</sequence>
<dbReference type="Proteomes" id="UP000603141">
    <property type="component" value="Unassembled WGS sequence"/>
</dbReference>
<comment type="caution">
    <text evidence="1">The sequence shown here is derived from an EMBL/GenBank/DDBJ whole genome shotgun (WGS) entry which is preliminary data.</text>
</comment>
<dbReference type="InterPro" id="IPR046562">
    <property type="entry name" value="DUF6717"/>
</dbReference>
<accession>A0A934VSF3</accession>
<evidence type="ECO:0000313" key="2">
    <source>
        <dbReference type="Proteomes" id="UP000603141"/>
    </source>
</evidence>
<gene>
    <name evidence="1" type="ORF">JIN85_17610</name>
</gene>
<keyword evidence="2" id="KW-1185">Reference proteome</keyword>
<name>A0A934VSF3_9BACT</name>
<evidence type="ECO:0000313" key="1">
    <source>
        <dbReference type="EMBL" id="MBK1884241.1"/>
    </source>
</evidence>
<dbReference type="RefSeq" id="WP_200273255.1">
    <property type="nucleotide sequence ID" value="NZ_JAENIJ010000039.1"/>
</dbReference>
<reference evidence="1" key="1">
    <citation type="submission" date="2021-01" db="EMBL/GenBank/DDBJ databases">
        <title>Modified the classification status of verrucomicrobia.</title>
        <authorList>
            <person name="Feng X."/>
        </authorList>
    </citation>
    <scope>NUCLEOTIDE SEQUENCE</scope>
    <source>
        <strain evidence="1">KCTC 22041</strain>
    </source>
</reference>
<dbReference type="Pfam" id="PF20475">
    <property type="entry name" value="DUF6717"/>
    <property type="match status" value="1"/>
</dbReference>
<dbReference type="AlphaFoldDB" id="A0A934VSF3"/>
<proteinExistence type="predicted"/>